<protein>
    <submittedName>
        <fullName evidence="1">Uncharacterized protein</fullName>
    </submittedName>
</protein>
<accession>A0A6J5MUU5</accession>
<sequence>MVMKLTEEERNAILFEAMRLLMDNNLVWSNDFEQIRPILASLFFKAMTVPALAEITTTLAVRIIRTHG</sequence>
<proteinExistence type="predicted"/>
<evidence type="ECO:0000313" key="1">
    <source>
        <dbReference type="EMBL" id="CAB4149607.1"/>
    </source>
</evidence>
<reference evidence="1" key="1">
    <citation type="submission" date="2020-04" db="EMBL/GenBank/DDBJ databases">
        <authorList>
            <person name="Chiriac C."/>
            <person name="Salcher M."/>
            <person name="Ghai R."/>
            <person name="Kavagutti S V."/>
        </authorList>
    </citation>
    <scope>NUCLEOTIDE SEQUENCE</scope>
</reference>
<gene>
    <name evidence="1" type="ORF">UFOVP546_12</name>
</gene>
<dbReference type="EMBL" id="LR796528">
    <property type="protein sequence ID" value="CAB4149607.1"/>
    <property type="molecule type" value="Genomic_DNA"/>
</dbReference>
<name>A0A6J5MUU5_9CAUD</name>
<organism evidence="1">
    <name type="scientific">uncultured Caudovirales phage</name>
    <dbReference type="NCBI Taxonomy" id="2100421"/>
    <lineage>
        <taxon>Viruses</taxon>
        <taxon>Duplodnaviria</taxon>
        <taxon>Heunggongvirae</taxon>
        <taxon>Uroviricota</taxon>
        <taxon>Caudoviricetes</taxon>
        <taxon>Peduoviridae</taxon>
        <taxon>Maltschvirus</taxon>
        <taxon>Maltschvirus maltsch</taxon>
    </lineage>
</organism>